<dbReference type="EMBL" id="JBIYDN010000024">
    <property type="protein sequence ID" value="MFK4446254.1"/>
    <property type="molecule type" value="Genomic_DNA"/>
</dbReference>
<evidence type="ECO:0000313" key="1">
    <source>
        <dbReference type="EMBL" id="MFK4446254.1"/>
    </source>
</evidence>
<dbReference type="Proteomes" id="UP001620514">
    <property type="component" value="Unassembled WGS sequence"/>
</dbReference>
<evidence type="ECO:0000313" key="2">
    <source>
        <dbReference type="Proteomes" id="UP001620514"/>
    </source>
</evidence>
<accession>A0ABW8MRD3</accession>
<reference evidence="1 2" key="2">
    <citation type="submission" date="2024-11" db="EMBL/GenBank/DDBJ databases">
        <title>Using genomics to understand microbial adaptation to soil warming.</title>
        <authorList>
            <person name="Deangelis K.M. PhD."/>
        </authorList>
    </citation>
    <scope>NUCLEOTIDE SEQUENCE [LARGE SCALE GENOMIC DNA]</scope>
    <source>
        <strain evidence="1 2">GAS97</strain>
    </source>
</reference>
<organism evidence="1 2">
    <name type="scientific">Caballeronia udeis</name>
    <dbReference type="NCBI Taxonomy" id="1232866"/>
    <lineage>
        <taxon>Bacteria</taxon>
        <taxon>Pseudomonadati</taxon>
        <taxon>Pseudomonadota</taxon>
        <taxon>Betaproteobacteria</taxon>
        <taxon>Burkholderiales</taxon>
        <taxon>Burkholderiaceae</taxon>
        <taxon>Caballeronia</taxon>
    </lineage>
</organism>
<gene>
    <name evidence="1" type="ORF">ABH943_006286</name>
</gene>
<keyword evidence="2" id="KW-1185">Reference proteome</keyword>
<protein>
    <submittedName>
        <fullName evidence="1">Uncharacterized protein</fullName>
    </submittedName>
</protein>
<proteinExistence type="predicted"/>
<reference evidence="1 2" key="1">
    <citation type="submission" date="2024-10" db="EMBL/GenBank/DDBJ databases">
        <authorList>
            <person name="Deangelis K."/>
            <person name="Huntemann M."/>
            <person name="Clum A."/>
            <person name="Wang J."/>
            <person name="Palaniappan K."/>
            <person name="Ritter S."/>
            <person name="Chen I.-M."/>
            <person name="Stamatis D."/>
            <person name="Reddy T."/>
            <person name="O'Malley R."/>
            <person name="Daum C."/>
            <person name="Ng V."/>
            <person name="Ivanova N."/>
            <person name="Kyrpides N."/>
            <person name="Woyke T."/>
        </authorList>
    </citation>
    <scope>NUCLEOTIDE SEQUENCE [LARGE SCALE GENOMIC DNA]</scope>
    <source>
        <strain evidence="1 2">GAS97</strain>
    </source>
</reference>
<sequence>MVTLSFSQWGCRREQTKYRAGLFYLWTYLGRVIEPASEQTLRQLWRFTQPGAAQDYKRAAENAWRAGLHLVWMKPEAGIAPTVDKPCAPGQRSHVCLV</sequence>
<name>A0ABW8MRD3_9BURK</name>
<dbReference type="RefSeq" id="WP_404611172.1">
    <property type="nucleotide sequence ID" value="NZ_JBIYDN010000024.1"/>
</dbReference>
<comment type="caution">
    <text evidence="1">The sequence shown here is derived from an EMBL/GenBank/DDBJ whole genome shotgun (WGS) entry which is preliminary data.</text>
</comment>